<keyword evidence="3" id="KW-1185">Reference proteome</keyword>
<dbReference type="Proteomes" id="UP001054252">
    <property type="component" value="Unassembled WGS sequence"/>
</dbReference>
<gene>
    <name evidence="2" type="ORF">SLEP1_g27497</name>
</gene>
<proteinExistence type="predicted"/>
<name>A0AAV5JQI3_9ROSI</name>
<evidence type="ECO:0000256" key="1">
    <source>
        <dbReference type="SAM" id="MobiDB-lite"/>
    </source>
</evidence>
<evidence type="ECO:0000313" key="2">
    <source>
        <dbReference type="EMBL" id="GKV16929.1"/>
    </source>
</evidence>
<accession>A0AAV5JQI3</accession>
<comment type="caution">
    <text evidence="2">The sequence shown here is derived from an EMBL/GenBank/DDBJ whole genome shotgun (WGS) entry which is preliminary data.</text>
</comment>
<organism evidence="2 3">
    <name type="scientific">Rubroshorea leprosula</name>
    <dbReference type="NCBI Taxonomy" id="152421"/>
    <lineage>
        <taxon>Eukaryota</taxon>
        <taxon>Viridiplantae</taxon>
        <taxon>Streptophyta</taxon>
        <taxon>Embryophyta</taxon>
        <taxon>Tracheophyta</taxon>
        <taxon>Spermatophyta</taxon>
        <taxon>Magnoliopsida</taxon>
        <taxon>eudicotyledons</taxon>
        <taxon>Gunneridae</taxon>
        <taxon>Pentapetalae</taxon>
        <taxon>rosids</taxon>
        <taxon>malvids</taxon>
        <taxon>Malvales</taxon>
        <taxon>Dipterocarpaceae</taxon>
        <taxon>Rubroshorea</taxon>
    </lineage>
</organism>
<dbReference type="EMBL" id="BPVZ01000046">
    <property type="protein sequence ID" value="GKV16929.1"/>
    <property type="molecule type" value="Genomic_DNA"/>
</dbReference>
<feature type="compositionally biased region" description="Polar residues" evidence="1">
    <location>
        <begin position="35"/>
        <end position="48"/>
    </location>
</feature>
<reference evidence="2 3" key="1">
    <citation type="journal article" date="2021" name="Commun. Biol.">
        <title>The genome of Shorea leprosula (Dipterocarpaceae) highlights the ecological relevance of drought in aseasonal tropical rainforests.</title>
        <authorList>
            <person name="Ng K.K.S."/>
            <person name="Kobayashi M.J."/>
            <person name="Fawcett J.A."/>
            <person name="Hatakeyama M."/>
            <person name="Paape T."/>
            <person name="Ng C.H."/>
            <person name="Ang C.C."/>
            <person name="Tnah L.H."/>
            <person name="Lee C.T."/>
            <person name="Nishiyama T."/>
            <person name="Sese J."/>
            <person name="O'Brien M.J."/>
            <person name="Copetti D."/>
            <person name="Mohd Noor M.I."/>
            <person name="Ong R.C."/>
            <person name="Putra M."/>
            <person name="Sireger I.Z."/>
            <person name="Indrioko S."/>
            <person name="Kosugi Y."/>
            <person name="Izuno A."/>
            <person name="Isagi Y."/>
            <person name="Lee S.L."/>
            <person name="Shimizu K.K."/>
        </authorList>
    </citation>
    <scope>NUCLEOTIDE SEQUENCE [LARGE SCALE GENOMIC DNA]</scope>
    <source>
        <strain evidence="2">214</strain>
    </source>
</reference>
<sequence length="48" mass="5469">MRDIVRALEYTLQLQETEEENMNDSDAIITDEGSSENTVKSQYISVDS</sequence>
<dbReference type="AlphaFoldDB" id="A0AAV5JQI3"/>
<evidence type="ECO:0000313" key="3">
    <source>
        <dbReference type="Proteomes" id="UP001054252"/>
    </source>
</evidence>
<protein>
    <submittedName>
        <fullName evidence="2">Uncharacterized protein</fullName>
    </submittedName>
</protein>
<feature type="region of interest" description="Disordered" evidence="1">
    <location>
        <begin position="17"/>
        <end position="48"/>
    </location>
</feature>